<reference evidence="1 2" key="1">
    <citation type="journal article" date="2014" name="Int. J. Syst. Evol. Microbiol.">
        <title>Leptospira mayottensis sp. nov., a pathogenic species of the genus Leptospira isolated from humans.</title>
        <authorList>
            <person name="Bourhy P."/>
            <person name="Collet L."/>
            <person name="Brisse S."/>
            <person name="Picardeau M."/>
        </authorList>
    </citation>
    <scope>NUCLEOTIDE SEQUENCE [LARGE SCALE GENOMIC DNA]</scope>
    <source>
        <strain evidence="1 2">200901122</strain>
    </source>
</reference>
<evidence type="ECO:0000313" key="2">
    <source>
        <dbReference type="Proteomes" id="UP000001343"/>
    </source>
</evidence>
<gene>
    <name evidence="1" type="ORF">LEP1GSC125_0078</name>
</gene>
<organism evidence="1 2">
    <name type="scientific">Leptospira mayottensis 200901122</name>
    <dbReference type="NCBI Taxonomy" id="1193010"/>
    <lineage>
        <taxon>Bacteria</taxon>
        <taxon>Pseudomonadati</taxon>
        <taxon>Spirochaetota</taxon>
        <taxon>Spirochaetia</taxon>
        <taxon>Leptospirales</taxon>
        <taxon>Leptospiraceae</taxon>
        <taxon>Leptospira</taxon>
    </lineage>
</organism>
<dbReference type="EMBL" id="AKWM02000035">
    <property type="protein sequence ID" value="EKS00478.1"/>
    <property type="molecule type" value="Genomic_DNA"/>
</dbReference>
<sequence>MIEWQNRPLDKVYPILIMERVSRKGEETATTFKTNPSIWL</sequence>
<dbReference type="AlphaFoldDB" id="A0AA87MQL4"/>
<proteinExistence type="predicted"/>
<accession>A0AA87MQL4</accession>
<dbReference type="Proteomes" id="UP000001343">
    <property type="component" value="Unassembled WGS sequence"/>
</dbReference>
<protein>
    <submittedName>
        <fullName evidence="1">Uncharacterized protein</fullName>
    </submittedName>
</protein>
<name>A0AA87MQL4_9LEPT</name>
<comment type="caution">
    <text evidence="1">The sequence shown here is derived from an EMBL/GenBank/DDBJ whole genome shotgun (WGS) entry which is preliminary data.</text>
</comment>
<evidence type="ECO:0000313" key="1">
    <source>
        <dbReference type="EMBL" id="EKS00478.1"/>
    </source>
</evidence>